<keyword evidence="4" id="KW-1185">Reference proteome</keyword>
<dbReference type="EMBL" id="BMAO01032873">
    <property type="protein sequence ID" value="GFQ85331.1"/>
    <property type="molecule type" value="Genomic_DNA"/>
</dbReference>
<dbReference type="AlphaFoldDB" id="A0A8X6FP58"/>
<keyword evidence="2" id="KW-1133">Transmembrane helix</keyword>
<keyword evidence="2" id="KW-0812">Transmembrane</keyword>
<protein>
    <submittedName>
        <fullName evidence="3">Uncharacterized protein</fullName>
    </submittedName>
</protein>
<evidence type="ECO:0000256" key="2">
    <source>
        <dbReference type="SAM" id="Phobius"/>
    </source>
</evidence>
<reference evidence="3" key="1">
    <citation type="submission" date="2020-07" db="EMBL/GenBank/DDBJ databases">
        <title>Multicomponent nature underlies the extraordinary mechanical properties of spider dragline silk.</title>
        <authorList>
            <person name="Kono N."/>
            <person name="Nakamura H."/>
            <person name="Mori M."/>
            <person name="Yoshida Y."/>
            <person name="Ohtoshi R."/>
            <person name="Malay A.D."/>
            <person name="Moran D.A.P."/>
            <person name="Tomita M."/>
            <person name="Numata K."/>
            <person name="Arakawa K."/>
        </authorList>
    </citation>
    <scope>NUCLEOTIDE SEQUENCE</scope>
</reference>
<name>A0A8X6FP58_TRICU</name>
<feature type="compositionally biased region" description="Low complexity" evidence="1">
    <location>
        <begin position="1"/>
        <end position="12"/>
    </location>
</feature>
<accession>A0A8X6FP58</accession>
<comment type="caution">
    <text evidence="3">The sequence shown here is derived from an EMBL/GenBank/DDBJ whole genome shotgun (WGS) entry which is preliminary data.</text>
</comment>
<gene>
    <name evidence="3" type="primary">AVEN_256405_1</name>
    <name evidence="3" type="ORF">TNCT_52791</name>
</gene>
<feature type="transmembrane region" description="Helical" evidence="2">
    <location>
        <begin position="259"/>
        <end position="284"/>
    </location>
</feature>
<evidence type="ECO:0000256" key="1">
    <source>
        <dbReference type="SAM" id="MobiDB-lite"/>
    </source>
</evidence>
<keyword evidence="2" id="KW-0472">Membrane</keyword>
<sequence length="361" mass="40152">MEDSSSASSDSDNVLLSPNSHPRIGCHVSTQTPEMPRHEMNHPQQNNDINSSIVVYKLDTQKPMSELEQQAKTLAIPDVVVEYIKDSYRQDDGLGTTNPAFESQELIVVRTPSSISLRDDVAKSESGMALMPMGKDNILYHSLQKHGKDGGKDQMDVTRLLNVIDPSLQSSSSSLAFPRSVPPSPNFGYRPLESETSAVYTIISPVKYVGNEKEMEMRLMAQLQAQMEKEKATARKFEFCSSSPEVEVKRQHLQCITDVGSTLFLIPGILIAILTPISLIPMFILPLKYYIPLIAIFIACGIIAVLSLAVSGFLGNVVWHYDSEKKRMRPRLHCGTGPLRHFWGNGFYPGFQVLSQPEKIV</sequence>
<feature type="transmembrane region" description="Helical" evidence="2">
    <location>
        <begin position="290"/>
        <end position="319"/>
    </location>
</feature>
<evidence type="ECO:0000313" key="3">
    <source>
        <dbReference type="EMBL" id="GFQ85331.1"/>
    </source>
</evidence>
<dbReference type="Proteomes" id="UP000887116">
    <property type="component" value="Unassembled WGS sequence"/>
</dbReference>
<proteinExistence type="predicted"/>
<evidence type="ECO:0000313" key="4">
    <source>
        <dbReference type="Proteomes" id="UP000887116"/>
    </source>
</evidence>
<dbReference type="OrthoDB" id="6413952at2759"/>
<feature type="region of interest" description="Disordered" evidence="1">
    <location>
        <begin position="1"/>
        <end position="46"/>
    </location>
</feature>
<organism evidence="3 4">
    <name type="scientific">Trichonephila clavata</name>
    <name type="common">Joro spider</name>
    <name type="synonym">Nephila clavata</name>
    <dbReference type="NCBI Taxonomy" id="2740835"/>
    <lineage>
        <taxon>Eukaryota</taxon>
        <taxon>Metazoa</taxon>
        <taxon>Ecdysozoa</taxon>
        <taxon>Arthropoda</taxon>
        <taxon>Chelicerata</taxon>
        <taxon>Arachnida</taxon>
        <taxon>Araneae</taxon>
        <taxon>Araneomorphae</taxon>
        <taxon>Entelegynae</taxon>
        <taxon>Araneoidea</taxon>
        <taxon>Nephilidae</taxon>
        <taxon>Trichonephila</taxon>
    </lineage>
</organism>